<accession>A0ABX9GLA9</accession>
<reference evidence="2 3" key="1">
    <citation type="submission" date="2018-06" db="EMBL/GenBank/DDBJ databases">
        <title>Genomic Encyclopedia of Type Strains, Phase III (KMG-III): the genomes of soil and plant-associated and newly described type strains.</title>
        <authorList>
            <person name="Whitman W."/>
        </authorList>
    </citation>
    <scope>NUCLEOTIDE SEQUENCE [LARGE SCALE GENOMIC DNA]</scope>
    <source>
        <strain evidence="2 3">CECT 7342</strain>
    </source>
</reference>
<name>A0ABX9GLA9_9BURK</name>
<evidence type="ECO:0000256" key="1">
    <source>
        <dbReference type="SAM" id="MobiDB-lite"/>
    </source>
</evidence>
<gene>
    <name evidence="2" type="ORF">DFP87_101547</name>
</gene>
<keyword evidence="3" id="KW-1185">Reference proteome</keyword>
<protein>
    <recommendedName>
        <fullName evidence="4">ArsR family transcriptional regulator</fullName>
    </recommendedName>
</protein>
<evidence type="ECO:0000313" key="3">
    <source>
        <dbReference type="Proteomes" id="UP000252124"/>
    </source>
</evidence>
<evidence type="ECO:0000313" key="2">
    <source>
        <dbReference type="EMBL" id="RBP24038.1"/>
    </source>
</evidence>
<evidence type="ECO:0008006" key="4">
    <source>
        <dbReference type="Google" id="ProtNLM"/>
    </source>
</evidence>
<comment type="caution">
    <text evidence="2">The sequence shown here is derived from an EMBL/GenBank/DDBJ whole genome shotgun (WGS) entry which is preliminary data.</text>
</comment>
<sequence>MKKPEWLDNQPRADILASLRDPPLAGRSVRRLPPAWPRGSARYGAG</sequence>
<dbReference type="EMBL" id="QNRM01000001">
    <property type="protein sequence ID" value="RBP24038.1"/>
    <property type="molecule type" value="Genomic_DNA"/>
</dbReference>
<dbReference type="Proteomes" id="UP000252124">
    <property type="component" value="Unassembled WGS sequence"/>
</dbReference>
<feature type="region of interest" description="Disordered" evidence="1">
    <location>
        <begin position="24"/>
        <end position="46"/>
    </location>
</feature>
<proteinExistence type="predicted"/>
<organism evidence="2 3">
    <name type="scientific">Achromobacter marplatensis</name>
    <dbReference type="NCBI Taxonomy" id="470868"/>
    <lineage>
        <taxon>Bacteria</taxon>
        <taxon>Pseudomonadati</taxon>
        <taxon>Pseudomonadota</taxon>
        <taxon>Betaproteobacteria</taxon>
        <taxon>Burkholderiales</taxon>
        <taxon>Alcaligenaceae</taxon>
        <taxon>Achromobacter</taxon>
    </lineage>
</organism>